<dbReference type="EMBL" id="JBEPCU010000595">
    <property type="protein sequence ID" value="MER6980664.1"/>
    <property type="molecule type" value="Genomic_DNA"/>
</dbReference>
<dbReference type="Proteomes" id="UP001458415">
    <property type="component" value="Unassembled WGS sequence"/>
</dbReference>
<feature type="region of interest" description="Disordered" evidence="1">
    <location>
        <begin position="15"/>
        <end position="72"/>
    </location>
</feature>
<feature type="compositionally biased region" description="Low complexity" evidence="1">
    <location>
        <begin position="40"/>
        <end position="60"/>
    </location>
</feature>
<evidence type="ECO:0000256" key="1">
    <source>
        <dbReference type="SAM" id="MobiDB-lite"/>
    </source>
</evidence>
<sequence length="72" mass="7925">KGLHSYQDIVAKKAKFATGTPHPQRRAPHALQHLTVGDQSRPGRWGSRARRGSAGSPRSSTARNRSPPTRSW</sequence>
<feature type="compositionally biased region" description="Polar residues" evidence="1">
    <location>
        <begin position="61"/>
        <end position="72"/>
    </location>
</feature>
<gene>
    <name evidence="2" type="ORF">ABT317_27760</name>
</gene>
<comment type="caution">
    <text evidence="2">The sequence shown here is derived from an EMBL/GenBank/DDBJ whole genome shotgun (WGS) entry which is preliminary data.</text>
</comment>
<keyword evidence="3" id="KW-1185">Reference proteome</keyword>
<organism evidence="2 3">
    <name type="scientific">Streptomyces carpinensis</name>
    <dbReference type="NCBI Taxonomy" id="66369"/>
    <lineage>
        <taxon>Bacteria</taxon>
        <taxon>Bacillati</taxon>
        <taxon>Actinomycetota</taxon>
        <taxon>Actinomycetes</taxon>
        <taxon>Kitasatosporales</taxon>
        <taxon>Streptomycetaceae</taxon>
        <taxon>Streptomyces</taxon>
    </lineage>
</organism>
<evidence type="ECO:0000313" key="2">
    <source>
        <dbReference type="EMBL" id="MER6980664.1"/>
    </source>
</evidence>
<evidence type="ECO:0000313" key="3">
    <source>
        <dbReference type="Proteomes" id="UP001458415"/>
    </source>
</evidence>
<accession>A0ABV1W918</accession>
<feature type="non-terminal residue" evidence="2">
    <location>
        <position position="1"/>
    </location>
</feature>
<protein>
    <submittedName>
        <fullName evidence="2">Uncharacterized protein</fullName>
    </submittedName>
</protein>
<name>A0ABV1W918_9ACTN</name>
<proteinExistence type="predicted"/>
<reference evidence="2 3" key="1">
    <citation type="submission" date="2024-06" db="EMBL/GenBank/DDBJ databases">
        <title>The Natural Products Discovery Center: Release of the First 8490 Sequenced Strains for Exploring Actinobacteria Biosynthetic Diversity.</title>
        <authorList>
            <person name="Kalkreuter E."/>
            <person name="Kautsar S.A."/>
            <person name="Yang D."/>
            <person name="Bader C.D."/>
            <person name="Teijaro C.N."/>
            <person name="Fluegel L."/>
            <person name="Davis C.M."/>
            <person name="Simpson J.R."/>
            <person name="Lauterbach L."/>
            <person name="Steele A.D."/>
            <person name="Gui C."/>
            <person name="Meng S."/>
            <person name="Li G."/>
            <person name="Viehrig K."/>
            <person name="Ye F."/>
            <person name="Su P."/>
            <person name="Kiefer A.F."/>
            <person name="Nichols A."/>
            <person name="Cepeda A.J."/>
            <person name="Yan W."/>
            <person name="Fan B."/>
            <person name="Jiang Y."/>
            <person name="Adhikari A."/>
            <person name="Zheng C.-J."/>
            <person name="Schuster L."/>
            <person name="Cowan T.M."/>
            <person name="Smanski M.J."/>
            <person name="Chevrette M.G."/>
            <person name="De Carvalho L.P.S."/>
            <person name="Shen B."/>
        </authorList>
    </citation>
    <scope>NUCLEOTIDE SEQUENCE [LARGE SCALE GENOMIC DNA]</scope>
    <source>
        <strain evidence="2 3">NPDC000634</strain>
    </source>
</reference>